<accession>A0A6A6FHS2</accession>
<keyword evidence="3" id="KW-1185">Reference proteome</keyword>
<organism evidence="2 3">
    <name type="scientific">Cercospora zeae-maydis SCOH1-5</name>
    <dbReference type="NCBI Taxonomy" id="717836"/>
    <lineage>
        <taxon>Eukaryota</taxon>
        <taxon>Fungi</taxon>
        <taxon>Dikarya</taxon>
        <taxon>Ascomycota</taxon>
        <taxon>Pezizomycotina</taxon>
        <taxon>Dothideomycetes</taxon>
        <taxon>Dothideomycetidae</taxon>
        <taxon>Mycosphaerellales</taxon>
        <taxon>Mycosphaerellaceae</taxon>
        <taxon>Cercospora</taxon>
    </lineage>
</organism>
<name>A0A6A6FHS2_9PEZI</name>
<dbReference type="Proteomes" id="UP000799539">
    <property type="component" value="Unassembled WGS sequence"/>
</dbReference>
<gene>
    <name evidence="2" type="ORF">CERZMDRAFT_84503</name>
</gene>
<dbReference type="EMBL" id="ML992672">
    <property type="protein sequence ID" value="KAF2212901.1"/>
    <property type="molecule type" value="Genomic_DNA"/>
</dbReference>
<proteinExistence type="predicted"/>
<feature type="region of interest" description="Disordered" evidence="1">
    <location>
        <begin position="50"/>
        <end position="116"/>
    </location>
</feature>
<evidence type="ECO:0000313" key="3">
    <source>
        <dbReference type="Proteomes" id="UP000799539"/>
    </source>
</evidence>
<protein>
    <submittedName>
        <fullName evidence="2">Uncharacterized protein</fullName>
    </submittedName>
</protein>
<reference evidence="2" key="1">
    <citation type="journal article" date="2020" name="Stud. Mycol.">
        <title>101 Dothideomycetes genomes: a test case for predicting lifestyles and emergence of pathogens.</title>
        <authorList>
            <person name="Haridas S."/>
            <person name="Albert R."/>
            <person name="Binder M."/>
            <person name="Bloem J."/>
            <person name="Labutti K."/>
            <person name="Salamov A."/>
            <person name="Andreopoulos B."/>
            <person name="Baker S."/>
            <person name="Barry K."/>
            <person name="Bills G."/>
            <person name="Bluhm B."/>
            <person name="Cannon C."/>
            <person name="Castanera R."/>
            <person name="Culley D."/>
            <person name="Daum C."/>
            <person name="Ezra D."/>
            <person name="Gonzalez J."/>
            <person name="Henrissat B."/>
            <person name="Kuo A."/>
            <person name="Liang C."/>
            <person name="Lipzen A."/>
            <person name="Lutzoni F."/>
            <person name="Magnuson J."/>
            <person name="Mondo S."/>
            <person name="Nolan M."/>
            <person name="Ohm R."/>
            <person name="Pangilinan J."/>
            <person name="Park H.-J."/>
            <person name="Ramirez L."/>
            <person name="Alfaro M."/>
            <person name="Sun H."/>
            <person name="Tritt A."/>
            <person name="Yoshinaga Y."/>
            <person name="Zwiers L.-H."/>
            <person name="Turgeon B."/>
            <person name="Goodwin S."/>
            <person name="Spatafora J."/>
            <person name="Crous P."/>
            <person name="Grigoriev I."/>
        </authorList>
    </citation>
    <scope>NUCLEOTIDE SEQUENCE</scope>
    <source>
        <strain evidence="2">SCOH1-5</strain>
    </source>
</reference>
<evidence type="ECO:0000256" key="1">
    <source>
        <dbReference type="SAM" id="MobiDB-lite"/>
    </source>
</evidence>
<dbReference type="AlphaFoldDB" id="A0A6A6FHS2"/>
<sequence length="116" mass="12715">MGSTTHAHVGLSGWLAGWPAGWLAGWLSTRPDQKRDRCYLFLYVPMQNGTSEARNAERGGRRAPPALHRDAIRRVCAQEPVRTSSSSSSSPPPSSMNVGGGQTRTTHHQFEQIMSK</sequence>
<evidence type="ECO:0000313" key="2">
    <source>
        <dbReference type="EMBL" id="KAF2212901.1"/>
    </source>
</evidence>